<feature type="domain" description="GST N-terminal" evidence="1">
    <location>
        <begin position="3"/>
        <end position="85"/>
    </location>
</feature>
<dbReference type="KEGG" id="scac:106089180"/>
<dbReference type="CDD" id="cd03177">
    <property type="entry name" value="GST_C_Delta_Epsilon"/>
    <property type="match status" value="1"/>
</dbReference>
<dbReference type="GO" id="GO:0004364">
    <property type="term" value="F:glutathione transferase activity"/>
    <property type="evidence" value="ECO:0007669"/>
    <property type="project" value="TreeGrafter"/>
</dbReference>
<dbReference type="FunFam" id="1.20.1050.10:FF:000007">
    <property type="entry name" value="Glutathione S-transferase 1-1"/>
    <property type="match status" value="1"/>
</dbReference>
<gene>
    <name evidence="3" type="primary">106089180</name>
</gene>
<dbReference type="SUPFAM" id="SSF47616">
    <property type="entry name" value="GST C-terminal domain-like"/>
    <property type="match status" value="1"/>
</dbReference>
<dbReference type="InterPro" id="IPR040079">
    <property type="entry name" value="Glutathione_S-Trfase"/>
</dbReference>
<organism evidence="3 4">
    <name type="scientific">Stomoxys calcitrans</name>
    <name type="common">Stable fly</name>
    <name type="synonym">Conops calcitrans</name>
    <dbReference type="NCBI Taxonomy" id="35570"/>
    <lineage>
        <taxon>Eukaryota</taxon>
        <taxon>Metazoa</taxon>
        <taxon>Ecdysozoa</taxon>
        <taxon>Arthropoda</taxon>
        <taxon>Hexapoda</taxon>
        <taxon>Insecta</taxon>
        <taxon>Pterygota</taxon>
        <taxon>Neoptera</taxon>
        <taxon>Endopterygota</taxon>
        <taxon>Diptera</taxon>
        <taxon>Brachycera</taxon>
        <taxon>Muscomorpha</taxon>
        <taxon>Muscoidea</taxon>
        <taxon>Muscidae</taxon>
        <taxon>Stomoxys</taxon>
    </lineage>
</organism>
<protein>
    <submittedName>
        <fullName evidence="3">Uncharacterized protein</fullName>
    </submittedName>
</protein>
<dbReference type="PROSITE" id="PS50404">
    <property type="entry name" value="GST_NTER"/>
    <property type="match status" value="1"/>
</dbReference>
<dbReference type="InterPro" id="IPR036249">
    <property type="entry name" value="Thioredoxin-like_sf"/>
</dbReference>
<dbReference type="PROSITE" id="PS50405">
    <property type="entry name" value="GST_CTER"/>
    <property type="match status" value="1"/>
</dbReference>
<accession>A0A1I8PPT7</accession>
<dbReference type="SFLD" id="SFLDG00358">
    <property type="entry name" value="Main_(cytGST)"/>
    <property type="match status" value="1"/>
</dbReference>
<name>A0A1I8PPT7_STOCA</name>
<evidence type="ECO:0000313" key="4">
    <source>
        <dbReference type="Proteomes" id="UP000095300"/>
    </source>
</evidence>
<evidence type="ECO:0000259" key="2">
    <source>
        <dbReference type="PROSITE" id="PS50405"/>
    </source>
</evidence>
<dbReference type="VEuPathDB" id="VectorBase:SCAU009992"/>
<dbReference type="SFLD" id="SFLDS00019">
    <property type="entry name" value="Glutathione_Transferase_(cytos"/>
    <property type="match status" value="1"/>
</dbReference>
<dbReference type="InterPro" id="IPR004045">
    <property type="entry name" value="Glutathione_S-Trfase_N"/>
</dbReference>
<dbReference type="OrthoDB" id="2309723at2759"/>
<dbReference type="PANTHER" id="PTHR43969:SF4">
    <property type="entry name" value="FI01423P-RELATED"/>
    <property type="match status" value="1"/>
</dbReference>
<sequence>MASNPILYGSHTSPTVNAVVITFKALNVDYEFREVKPLKGENQTQEYLRKNPTGTIPALETEDHKFIGDSHVITAYLVDRYAPNDSLYPKDLYKRAKVQQLQHFSNNVLFTNCVKAAYAPIFARLKTTVPEEILANFDFAYATLERFLEQNKWVAGDQITVADFNCITSVVSMKSLRPVTKEKYPLIYDWINRMLDIPYVAETFNSEAMQSSRRFLNKQMAKSNL</sequence>
<dbReference type="Gene3D" id="3.40.30.10">
    <property type="entry name" value="Glutaredoxin"/>
    <property type="match status" value="1"/>
</dbReference>
<dbReference type="SUPFAM" id="SSF52833">
    <property type="entry name" value="Thioredoxin-like"/>
    <property type="match status" value="1"/>
</dbReference>
<keyword evidence="4" id="KW-1185">Reference proteome</keyword>
<proteinExistence type="predicted"/>
<dbReference type="Pfam" id="PF13417">
    <property type="entry name" value="GST_N_3"/>
    <property type="match status" value="1"/>
</dbReference>
<evidence type="ECO:0000259" key="1">
    <source>
        <dbReference type="PROSITE" id="PS50404"/>
    </source>
</evidence>
<dbReference type="Gene3D" id="1.20.1050.10">
    <property type="match status" value="1"/>
</dbReference>
<reference evidence="3" key="1">
    <citation type="submission" date="2020-05" db="UniProtKB">
        <authorList>
            <consortium name="EnsemblMetazoa"/>
        </authorList>
    </citation>
    <scope>IDENTIFICATION</scope>
    <source>
        <strain evidence="3">USDA</strain>
    </source>
</reference>
<dbReference type="AlphaFoldDB" id="A0A1I8PPT7"/>
<evidence type="ECO:0000313" key="3">
    <source>
        <dbReference type="EnsemblMetazoa" id="SCAU009992-PA"/>
    </source>
</evidence>
<dbReference type="PANTHER" id="PTHR43969">
    <property type="entry name" value="GLUTATHIONE S TRANSFERASE D10, ISOFORM A-RELATED"/>
    <property type="match status" value="1"/>
</dbReference>
<dbReference type="Proteomes" id="UP000095300">
    <property type="component" value="Unassembled WGS sequence"/>
</dbReference>
<dbReference type="GO" id="GO:0006749">
    <property type="term" value="P:glutathione metabolic process"/>
    <property type="evidence" value="ECO:0007669"/>
    <property type="project" value="TreeGrafter"/>
</dbReference>
<dbReference type="STRING" id="35570.A0A1I8PPT7"/>
<dbReference type="EnsemblMetazoa" id="SCAU009992-RA">
    <property type="protein sequence ID" value="SCAU009992-PA"/>
    <property type="gene ID" value="SCAU009992"/>
</dbReference>
<dbReference type="InterPro" id="IPR004046">
    <property type="entry name" value="GST_C"/>
</dbReference>
<dbReference type="InterPro" id="IPR010987">
    <property type="entry name" value="Glutathione-S-Trfase_C-like"/>
</dbReference>
<feature type="domain" description="GST C-terminal" evidence="2">
    <location>
        <begin position="91"/>
        <end position="215"/>
    </location>
</feature>
<dbReference type="InterPro" id="IPR036282">
    <property type="entry name" value="Glutathione-S-Trfase_C_sf"/>
</dbReference>
<dbReference type="Pfam" id="PF00043">
    <property type="entry name" value="GST_C"/>
    <property type="match status" value="1"/>
</dbReference>